<evidence type="ECO:0000259" key="3">
    <source>
        <dbReference type="Pfam" id="PF03372"/>
    </source>
</evidence>
<evidence type="ECO:0000313" key="5">
    <source>
        <dbReference type="Proteomes" id="UP000054363"/>
    </source>
</evidence>
<reference evidence="4 5" key="1">
    <citation type="submission" date="2014-06" db="EMBL/GenBank/DDBJ databases">
        <title>The draft genome sequence of Idiomarina salinarum ISL-52.</title>
        <authorList>
            <person name="Du J."/>
            <person name="Shao Z."/>
        </authorList>
    </citation>
    <scope>NUCLEOTIDE SEQUENCE [LARGE SCALE GENOMIC DNA]</scope>
    <source>
        <strain evidence="4 5">ISL-52</strain>
    </source>
</reference>
<feature type="chain" id="PRO_5001905500" evidence="2">
    <location>
        <begin position="18"/>
        <end position="398"/>
    </location>
</feature>
<dbReference type="OrthoDB" id="292013at2"/>
<keyword evidence="4" id="KW-0540">Nuclease</keyword>
<feature type="signal peptide" evidence="2">
    <location>
        <begin position="1"/>
        <end position="17"/>
    </location>
</feature>
<dbReference type="eggNOG" id="COG4222">
    <property type="taxonomic scope" value="Bacteria"/>
</dbReference>
<accession>A0A094ITM4</accession>
<dbReference type="Pfam" id="PF03372">
    <property type="entry name" value="Exo_endo_phos"/>
    <property type="match status" value="1"/>
</dbReference>
<comment type="caution">
    <text evidence="4">The sequence shown here is derived from an EMBL/GenBank/DDBJ whole genome shotgun (WGS) entry which is preliminary data.</text>
</comment>
<gene>
    <name evidence="4" type="ORF">IDSA_10480</name>
</gene>
<dbReference type="InterPro" id="IPR005135">
    <property type="entry name" value="Endo/exonuclease/phosphatase"/>
</dbReference>
<keyword evidence="5" id="KW-1185">Reference proteome</keyword>
<protein>
    <submittedName>
        <fullName evidence="4">Endonuclease</fullName>
    </submittedName>
</protein>
<keyword evidence="4" id="KW-0255">Endonuclease</keyword>
<dbReference type="Gene3D" id="3.60.10.10">
    <property type="entry name" value="Endonuclease/exonuclease/phosphatase"/>
    <property type="match status" value="1"/>
</dbReference>
<dbReference type="Proteomes" id="UP000054363">
    <property type="component" value="Unassembled WGS sequence"/>
</dbReference>
<dbReference type="GO" id="GO:0004519">
    <property type="term" value="F:endonuclease activity"/>
    <property type="evidence" value="ECO:0007669"/>
    <property type="project" value="UniProtKB-KW"/>
</dbReference>
<keyword evidence="4" id="KW-0378">Hydrolase</keyword>
<dbReference type="PROSITE" id="PS51257">
    <property type="entry name" value="PROKAR_LIPOPROTEIN"/>
    <property type="match status" value="1"/>
</dbReference>
<feature type="domain" description="Endonuclease/exonuclease/phosphatase" evidence="3">
    <location>
        <begin position="35"/>
        <end position="388"/>
    </location>
</feature>
<dbReference type="STRING" id="435908.IDSA_10480"/>
<evidence type="ECO:0000313" key="4">
    <source>
        <dbReference type="EMBL" id="KFZ30477.1"/>
    </source>
</evidence>
<proteinExistence type="predicted"/>
<keyword evidence="2" id="KW-0732">Signal</keyword>
<sequence length="398" mass="44335">MKSYSLLLAALFLTFLAGCDMSENNKSDPVALRVATFNVSMDASNYLDSDELAEQGAQALAQALDDNHPQIRAVAEIIQHTRPDVLVLNEFDYLPAGQGIDRFQQEFLGVSQNGESPIHYPYVFLAPVNTGEPSPYDLNRDGTATGKADDAWGYGWYPGQYGMVVLSRYPIDQQASRTFRDFKWRDMPGALRPLLPESHEPWYNDEAWKEFPLSSKSHWDVVIEVEGKPLHVLVSHPTPPVFDGEENRNGRRNYDEIRFWADYITPGQGEYIYDDQGQIGGLDADSRFVIAGDLNASTEGNDNVPGAIDLLLKHPAVQSAPIPSSQGGLEHSPDNDHGQFHTASWRKRADYVLPSEAGIHVIDAGVFWPASDQPKADLVNARSSSSDHRLVWIDIQLR</sequence>
<dbReference type="SUPFAM" id="SSF56219">
    <property type="entry name" value="DNase I-like"/>
    <property type="match status" value="1"/>
</dbReference>
<name>A0A094ITM4_9GAMM</name>
<dbReference type="AlphaFoldDB" id="A0A094ITM4"/>
<feature type="region of interest" description="Disordered" evidence="1">
    <location>
        <begin position="321"/>
        <end position="340"/>
    </location>
</feature>
<organism evidence="4 5">
    <name type="scientific">Pseudidiomarina salinarum</name>
    <dbReference type="NCBI Taxonomy" id="435908"/>
    <lineage>
        <taxon>Bacteria</taxon>
        <taxon>Pseudomonadati</taxon>
        <taxon>Pseudomonadota</taxon>
        <taxon>Gammaproteobacteria</taxon>
        <taxon>Alteromonadales</taxon>
        <taxon>Idiomarinaceae</taxon>
        <taxon>Pseudidiomarina</taxon>
    </lineage>
</organism>
<evidence type="ECO:0000256" key="2">
    <source>
        <dbReference type="SAM" id="SignalP"/>
    </source>
</evidence>
<dbReference type="InterPro" id="IPR036691">
    <property type="entry name" value="Endo/exonu/phosph_ase_sf"/>
</dbReference>
<evidence type="ECO:0000256" key="1">
    <source>
        <dbReference type="SAM" id="MobiDB-lite"/>
    </source>
</evidence>
<dbReference type="EMBL" id="JPER01000005">
    <property type="protein sequence ID" value="KFZ30477.1"/>
    <property type="molecule type" value="Genomic_DNA"/>
</dbReference>